<dbReference type="InterPro" id="IPR015797">
    <property type="entry name" value="NUDIX_hydrolase-like_dom_sf"/>
</dbReference>
<reference evidence="3 4" key="1">
    <citation type="submission" date="2016-10" db="EMBL/GenBank/DDBJ databases">
        <authorList>
            <person name="de Groot N.N."/>
        </authorList>
    </citation>
    <scope>NUCLEOTIDE SEQUENCE [LARGE SCALE GENOMIC DNA]</scope>
    <source>
        <strain evidence="3 4">DSM 527</strain>
    </source>
</reference>
<evidence type="ECO:0000313" key="3">
    <source>
        <dbReference type="EMBL" id="SDH51391.1"/>
    </source>
</evidence>
<dbReference type="AlphaFoldDB" id="A0A1G8D121"/>
<protein>
    <submittedName>
        <fullName evidence="3">Predicted NTP pyrophosphohydrolase, NUDIX family</fullName>
    </submittedName>
</protein>
<dbReference type="Proteomes" id="UP000199045">
    <property type="component" value="Unassembled WGS sequence"/>
</dbReference>
<organism evidence="3 4">
    <name type="scientific">Chitinophaga filiformis</name>
    <name type="common">Myxococcus filiformis</name>
    <name type="synonym">Flexibacter filiformis</name>
    <dbReference type="NCBI Taxonomy" id="104663"/>
    <lineage>
        <taxon>Bacteria</taxon>
        <taxon>Pseudomonadati</taxon>
        <taxon>Bacteroidota</taxon>
        <taxon>Chitinophagia</taxon>
        <taxon>Chitinophagales</taxon>
        <taxon>Chitinophagaceae</taxon>
        <taxon>Chitinophaga</taxon>
    </lineage>
</organism>
<name>A0A1G8D121_CHIFI</name>
<dbReference type="GO" id="GO:0004081">
    <property type="term" value="F:bis(5'-nucleosyl)-tetraphosphatase (asymmetrical) activity"/>
    <property type="evidence" value="ECO:0007669"/>
    <property type="project" value="TreeGrafter"/>
</dbReference>
<dbReference type="SUPFAM" id="SSF55811">
    <property type="entry name" value="Nudix"/>
    <property type="match status" value="1"/>
</dbReference>
<accession>A0A1G8D121</accession>
<sequence length="166" mass="18834">MLPGTRIAILTLGMAKQSAGILLYRRKGKQLEVFLAHPGGPFWAKKDAGSWSVPKGEYLEGEEPLQAAIREFEEETGYRPSGDFIQLSTIRQKGHKTVHCWAVNGDLDADNIVSNQFEMEWPPRSGKMKTFPEIDRAAWFSVSIAREKINERQVSFIDELVKRIDE</sequence>
<dbReference type="PANTHER" id="PTHR21340:SF7">
    <property type="entry name" value="NUDIX HYDROLASE DOMAIN-CONTAINING PROTEIN"/>
    <property type="match status" value="1"/>
</dbReference>
<dbReference type="GO" id="GO:0006167">
    <property type="term" value="P:AMP biosynthetic process"/>
    <property type="evidence" value="ECO:0007669"/>
    <property type="project" value="TreeGrafter"/>
</dbReference>
<evidence type="ECO:0000259" key="2">
    <source>
        <dbReference type="PROSITE" id="PS51462"/>
    </source>
</evidence>
<dbReference type="PROSITE" id="PS51462">
    <property type="entry name" value="NUDIX"/>
    <property type="match status" value="1"/>
</dbReference>
<dbReference type="EMBL" id="FNBN01000013">
    <property type="protein sequence ID" value="SDH51391.1"/>
    <property type="molecule type" value="Genomic_DNA"/>
</dbReference>
<gene>
    <name evidence="3" type="ORF">SAMN04488121_113108</name>
</gene>
<dbReference type="PANTHER" id="PTHR21340">
    <property type="entry name" value="DIADENOSINE 5,5-P1,P4-TETRAPHOSPHATE PYROPHOSPHOHYDROLASE MUTT"/>
    <property type="match status" value="1"/>
</dbReference>
<evidence type="ECO:0000313" key="4">
    <source>
        <dbReference type="Proteomes" id="UP000199045"/>
    </source>
</evidence>
<dbReference type="CDD" id="cd04662">
    <property type="entry name" value="NUDIX_Hydrolase"/>
    <property type="match status" value="1"/>
</dbReference>
<dbReference type="GO" id="GO:0006754">
    <property type="term" value="P:ATP biosynthetic process"/>
    <property type="evidence" value="ECO:0007669"/>
    <property type="project" value="TreeGrafter"/>
</dbReference>
<dbReference type="InterPro" id="IPR000086">
    <property type="entry name" value="NUDIX_hydrolase_dom"/>
</dbReference>
<dbReference type="InterPro" id="IPR051325">
    <property type="entry name" value="Nudix_hydrolase_domain"/>
</dbReference>
<proteinExistence type="predicted"/>
<dbReference type="STRING" id="104663.SAMN04488121_113108"/>
<feature type="domain" description="Nudix hydrolase" evidence="2">
    <location>
        <begin position="14"/>
        <end position="166"/>
    </location>
</feature>
<dbReference type="InterPro" id="IPR020084">
    <property type="entry name" value="NUDIX_hydrolase_CS"/>
</dbReference>
<dbReference type="Pfam" id="PF00293">
    <property type="entry name" value="NUDIX"/>
    <property type="match status" value="1"/>
</dbReference>
<evidence type="ECO:0000256" key="1">
    <source>
        <dbReference type="ARBA" id="ARBA00022801"/>
    </source>
</evidence>
<dbReference type="PROSITE" id="PS00893">
    <property type="entry name" value="NUDIX_BOX"/>
    <property type="match status" value="1"/>
</dbReference>
<dbReference type="Gene3D" id="3.90.79.10">
    <property type="entry name" value="Nucleoside Triphosphate Pyrophosphohydrolase"/>
    <property type="match status" value="1"/>
</dbReference>
<keyword evidence="1 3" id="KW-0378">Hydrolase</keyword>